<accession>A0ABX1AHR7</accession>
<organism evidence="2 3">
    <name type="scientific">Streptomyces spiramenti</name>
    <dbReference type="NCBI Taxonomy" id="2720606"/>
    <lineage>
        <taxon>Bacteria</taxon>
        <taxon>Bacillati</taxon>
        <taxon>Actinomycetota</taxon>
        <taxon>Actinomycetes</taxon>
        <taxon>Kitasatosporales</taxon>
        <taxon>Streptomycetaceae</taxon>
        <taxon>Streptomyces</taxon>
    </lineage>
</organism>
<reference evidence="2 3" key="1">
    <citation type="submission" date="2020-03" db="EMBL/GenBank/DDBJ databases">
        <title>Draft genome of Streptomyces sp. ventii, isolated from the Axial Seamount in the Pacific Ocean, and resequencing of the two type strains Streptomyces lonarensis strain NCL 716 and Streptomyces bohaiensis strain 11A07.</title>
        <authorList>
            <person name="Loughran R.M."/>
            <person name="Pfannmuller K.M."/>
            <person name="Wasson B.J."/>
            <person name="Deadmond M.C."/>
            <person name="Paddock B.E."/>
            <person name="Koyack M.J."/>
            <person name="Gallegos D.A."/>
            <person name="Mitchell E.A."/>
            <person name="Ushijima B."/>
            <person name="Saw J.H."/>
            <person name="Mcphail K.L."/>
            <person name="Videau P."/>
        </authorList>
    </citation>
    <scope>NUCLEOTIDE SEQUENCE [LARGE SCALE GENOMIC DNA]</scope>
    <source>
        <strain evidence="3">5675061</strain>
    </source>
</reference>
<evidence type="ECO:0000313" key="3">
    <source>
        <dbReference type="Proteomes" id="UP000746503"/>
    </source>
</evidence>
<dbReference type="InterPro" id="IPR029058">
    <property type="entry name" value="AB_hydrolase_fold"/>
</dbReference>
<dbReference type="InterPro" id="IPR010427">
    <property type="entry name" value="DUF1023"/>
</dbReference>
<comment type="caution">
    <text evidence="2">The sequence shown here is derived from an EMBL/GenBank/DDBJ whole genome shotgun (WGS) entry which is preliminary data.</text>
</comment>
<dbReference type="Pfam" id="PF06259">
    <property type="entry name" value="Abhydrolase_8"/>
    <property type="match status" value="1"/>
</dbReference>
<evidence type="ECO:0000259" key="1">
    <source>
        <dbReference type="Pfam" id="PF06259"/>
    </source>
</evidence>
<dbReference type="SUPFAM" id="SSF53474">
    <property type="entry name" value="alpha/beta-Hydrolases"/>
    <property type="match status" value="1"/>
</dbReference>
<keyword evidence="3" id="KW-1185">Reference proteome</keyword>
<feature type="domain" description="DUF1023" evidence="1">
    <location>
        <begin position="341"/>
        <end position="506"/>
    </location>
</feature>
<sequence length="590" mass="64580">MACAATAARADATGGDMALIKTTEIPAFSGDLGTLQAATQRLSQDGDAVYASGNELHLTFQGLGHDYAAPEAPELLAATTPVRESGETVRASVTRVALAVDNYARDAQTISARLNALRARAAAIPTVAEDDPDHARHERDSDEIRSDTATLVAEFARMEEETVRAINSALPYGPDHGMPGPWAPGYQPPWHFLSPPPPLPCFTSPETANSWWQGLSAQERERWIQSNPAGIGALDGIPAVHRDRANRIIFDRWWERERPDLALRDHQAEQPERYARVPLDDHTYRKGYVEVETLAWKEWNERRRELNALVQVRDRLDGNGAYTPPAKKADRLPPSYLLHFDPSGRGRIAIATGNPDTAHHTAVLVPGTGAELRNVDGDMERTEDLWRASNQMSPSNEEVSTITWIGYETPPEIMFDATKQHYADDGASLLNSFLDGLDATRTAAGDRNTTVVAHSYGSTTTGTATQQREQPISADSIIAVGSPGMTVGSAAELGVGADNVYAMQAPFHRDQVAEGGRWFHGETNSGWKTRWGFAPYYDLDLVPNVPSDEDFGARRLANDSVDHSGYWAGELNLENQAAVIIGRPERATYE</sequence>
<dbReference type="Proteomes" id="UP000746503">
    <property type="component" value="Unassembled WGS sequence"/>
</dbReference>
<dbReference type="EMBL" id="JAAVJB010000064">
    <property type="protein sequence ID" value="NJP66698.1"/>
    <property type="molecule type" value="Genomic_DNA"/>
</dbReference>
<gene>
    <name evidence="2" type="ORF">HCJ92_10460</name>
</gene>
<evidence type="ECO:0000313" key="2">
    <source>
        <dbReference type="EMBL" id="NJP66698.1"/>
    </source>
</evidence>
<proteinExistence type="predicted"/>
<name>A0ABX1AHR7_9ACTN</name>
<dbReference type="RefSeq" id="WP_167933222.1">
    <property type="nucleotide sequence ID" value="NZ_JAAVJB010000064.1"/>
</dbReference>
<protein>
    <recommendedName>
        <fullName evidence="1">DUF1023 domain-containing protein</fullName>
    </recommendedName>
</protein>